<evidence type="ECO:0000313" key="3">
    <source>
        <dbReference type="Proteomes" id="UP000324632"/>
    </source>
</evidence>
<sequence>MMQKSLLLPETRVENIDPTLLQDTWSPGVYDLQQTPDREHIRSQSSPVSGFSSLSDSSPGDMEPRALESASGAGIVPPTTIAPATTPLATHTKSRLILVSDSRSALQCLQSVVPLRTVQNKTATLAPKKARNNKELCGASRKHRERHPPDNEEHKAEQGIFESVYDRKFSLGSGSFGVVDVAIRKSDGQEAGYPKPVMTDVVMMVKL</sequence>
<reference evidence="2 3" key="1">
    <citation type="journal article" date="2019" name="Mol. Ecol. Resour.">
        <title>Chromosome-level genome assembly of Triplophysa tibetana, a fish adapted to the harsh high-altitude environment of the Tibetan Plateau.</title>
        <authorList>
            <person name="Yang X."/>
            <person name="Liu H."/>
            <person name="Ma Z."/>
            <person name="Zou Y."/>
            <person name="Zou M."/>
            <person name="Mao Y."/>
            <person name="Li X."/>
            <person name="Wang H."/>
            <person name="Chen T."/>
            <person name="Wang W."/>
            <person name="Yang R."/>
        </authorList>
    </citation>
    <scope>NUCLEOTIDE SEQUENCE [LARGE SCALE GENOMIC DNA]</scope>
    <source>
        <strain evidence="2">TTIB1903HZAU</strain>
        <tissue evidence="2">Muscle</tissue>
    </source>
</reference>
<feature type="region of interest" description="Disordered" evidence="1">
    <location>
        <begin position="37"/>
        <end position="76"/>
    </location>
</feature>
<organism evidence="2 3">
    <name type="scientific">Triplophysa tibetana</name>
    <dbReference type="NCBI Taxonomy" id="1572043"/>
    <lineage>
        <taxon>Eukaryota</taxon>
        <taxon>Metazoa</taxon>
        <taxon>Chordata</taxon>
        <taxon>Craniata</taxon>
        <taxon>Vertebrata</taxon>
        <taxon>Euteleostomi</taxon>
        <taxon>Actinopterygii</taxon>
        <taxon>Neopterygii</taxon>
        <taxon>Teleostei</taxon>
        <taxon>Ostariophysi</taxon>
        <taxon>Cypriniformes</taxon>
        <taxon>Nemacheilidae</taxon>
        <taxon>Triplophysa</taxon>
    </lineage>
</organism>
<keyword evidence="3" id="KW-1185">Reference proteome</keyword>
<accession>A0A5A9MYA2</accession>
<evidence type="ECO:0000256" key="1">
    <source>
        <dbReference type="SAM" id="MobiDB-lite"/>
    </source>
</evidence>
<protein>
    <submittedName>
        <fullName evidence="2">Uncharacterized protein</fullName>
    </submittedName>
</protein>
<feature type="region of interest" description="Disordered" evidence="1">
    <location>
        <begin position="136"/>
        <end position="155"/>
    </location>
</feature>
<evidence type="ECO:0000313" key="2">
    <source>
        <dbReference type="EMBL" id="KAA0702704.1"/>
    </source>
</evidence>
<dbReference type="Proteomes" id="UP000324632">
    <property type="component" value="Chromosome 24"/>
</dbReference>
<dbReference type="EMBL" id="SOYY01000024">
    <property type="protein sequence ID" value="KAA0702704.1"/>
    <property type="molecule type" value="Genomic_DNA"/>
</dbReference>
<gene>
    <name evidence="2" type="ORF">E1301_Tti011210</name>
</gene>
<name>A0A5A9MYA2_9TELE</name>
<dbReference type="AlphaFoldDB" id="A0A5A9MYA2"/>
<proteinExistence type="predicted"/>
<comment type="caution">
    <text evidence="2">The sequence shown here is derived from an EMBL/GenBank/DDBJ whole genome shotgun (WGS) entry which is preliminary data.</text>
</comment>
<feature type="compositionally biased region" description="Low complexity" evidence="1">
    <location>
        <begin position="43"/>
        <end position="58"/>
    </location>
</feature>